<protein>
    <recommendedName>
        <fullName evidence="2">AP2/ERF domain-containing protein</fullName>
    </recommendedName>
</protein>
<gene>
    <name evidence="1" type="ORF">CPEL01642_LOCUS7557</name>
</gene>
<organism evidence="1">
    <name type="scientific">Coccolithus braarudii</name>
    <dbReference type="NCBI Taxonomy" id="221442"/>
    <lineage>
        <taxon>Eukaryota</taxon>
        <taxon>Haptista</taxon>
        <taxon>Haptophyta</taxon>
        <taxon>Prymnesiophyceae</taxon>
        <taxon>Coccolithales</taxon>
        <taxon>Coccolithaceae</taxon>
        <taxon>Coccolithus</taxon>
    </lineage>
</organism>
<name>A0A7S0L8X7_9EUKA</name>
<reference evidence="1" key="1">
    <citation type="submission" date="2021-01" db="EMBL/GenBank/DDBJ databases">
        <authorList>
            <person name="Corre E."/>
            <person name="Pelletier E."/>
            <person name="Niang G."/>
            <person name="Scheremetjew M."/>
            <person name="Finn R."/>
            <person name="Kale V."/>
            <person name="Holt S."/>
            <person name="Cochrane G."/>
            <person name="Meng A."/>
            <person name="Brown T."/>
            <person name="Cohen L."/>
        </authorList>
    </citation>
    <scope>NUCLEOTIDE SEQUENCE</scope>
    <source>
        <strain evidence="1">PLY182g</strain>
    </source>
</reference>
<evidence type="ECO:0000313" key="1">
    <source>
        <dbReference type="EMBL" id="CAD8604222.1"/>
    </source>
</evidence>
<dbReference type="EMBL" id="HBEY01015644">
    <property type="protein sequence ID" value="CAD8604222.1"/>
    <property type="molecule type" value="Transcribed_RNA"/>
</dbReference>
<sequence length="243" mass="25542">MVLVSVAARRLAAKYGVDLEEIRGLDPGPFISVDTVRRVLLHQHGGANGTLEAVVRGHRGGESGVRRPSAAVLQTVPNNAVAYKVKGLDEAERVGCGERGVTVPVQGMPGEQKSMDAGASSSVAAIMAPSTAIVAATQPLGVAPERRRGKRTDRVDLTSEEALSQAAAEGLALVRSRAKTGYKGIIYDPVYNHHKRSRPYIAYGPGKKRACLGRFATAEEAALSYARFVGPDRAALEDSASGG</sequence>
<evidence type="ECO:0008006" key="2">
    <source>
        <dbReference type="Google" id="ProtNLM"/>
    </source>
</evidence>
<accession>A0A7S0L8X7</accession>
<proteinExistence type="predicted"/>
<dbReference type="AlphaFoldDB" id="A0A7S0L8X7"/>